<sequence length="416" mass="47370">MPNNFSWRPGSALPSIENHSRRKLDVLRDYLNVYFDTVVTNPRQDCLNITLVDGFSGGGAYQGSGSIEHGSPLVLLNAVEQARERINRNRKKPLDIKARFVFVDDNINHVEALRERLFQEGFGALVGTEISLIHGRFSAELPKILKLIRANQRVGRSIFLLDQFGYKDVPMSSINSIFSELERPEVLLTFAIDSFLNYLQDNSASLDLYRQFGIDQQFITEWQANKSDEALGRLITQRALMNNIQSGGGANFFTPFMLWSPTDNRWMMFAHMAQHQAARDKMLGVHWAAQNSFKHIGKGSMFSLGFDTRLIETKDSLFDFTEHDRTKLRDELLEEIPREVSSFMVNGYLPVEMFLERVGNRTAATNSDLFSAIKELSIAREIEIRSKSGAFKRVGSQVGKNDLIYLPLQRTLFSLK</sequence>
<reference evidence="1 2" key="1">
    <citation type="submission" date="2017-09" db="EMBL/GenBank/DDBJ databases">
        <title>Biodiversity and function of Thalassospira species in the particle-attached aromatic-hydrocarbon-degrading consortia from the surface seawater of the China South Sea.</title>
        <authorList>
            <person name="Dong C."/>
            <person name="Lai Q."/>
            <person name="Shao Z."/>
        </authorList>
    </citation>
    <scope>NUCLEOTIDE SEQUENCE [LARGE SCALE GENOMIC DNA]</scope>
    <source>
        <strain evidence="1 2">139Z-12</strain>
    </source>
</reference>
<dbReference type="AlphaFoldDB" id="A0A2N3L2A0"/>
<accession>A0A2N3L2A0</accession>
<gene>
    <name evidence="1" type="ORF">COO92_17865</name>
</gene>
<keyword evidence="2" id="KW-1185">Reference proteome</keyword>
<dbReference type="NCBIfam" id="TIGR04474">
    <property type="entry name" value="tcm_partner"/>
    <property type="match status" value="1"/>
</dbReference>
<dbReference type="RefSeq" id="WP_101304374.1">
    <property type="nucleotide sequence ID" value="NZ_NXGX01000008.1"/>
</dbReference>
<name>A0A2N3L2A0_9PROT</name>
<protein>
    <recommendedName>
        <fullName evidence="3">Three-Cys-motif partner protein TcmP</fullName>
    </recommendedName>
</protein>
<dbReference type="EMBL" id="NXGX01000008">
    <property type="protein sequence ID" value="PKR56857.1"/>
    <property type="molecule type" value="Genomic_DNA"/>
</dbReference>
<evidence type="ECO:0008006" key="3">
    <source>
        <dbReference type="Google" id="ProtNLM"/>
    </source>
</evidence>
<comment type="caution">
    <text evidence="1">The sequence shown here is derived from an EMBL/GenBank/DDBJ whole genome shotgun (WGS) entry which is preliminary data.</text>
</comment>
<dbReference type="InterPro" id="IPR031009">
    <property type="entry name" value="Tcm_partner"/>
</dbReference>
<proteinExistence type="predicted"/>
<organism evidence="1 2">
    <name type="scientific">Thalassospira lohafexi</name>
    <dbReference type="NCBI Taxonomy" id="744227"/>
    <lineage>
        <taxon>Bacteria</taxon>
        <taxon>Pseudomonadati</taxon>
        <taxon>Pseudomonadota</taxon>
        <taxon>Alphaproteobacteria</taxon>
        <taxon>Rhodospirillales</taxon>
        <taxon>Thalassospiraceae</taxon>
        <taxon>Thalassospira</taxon>
    </lineage>
</organism>
<dbReference type="Proteomes" id="UP000233332">
    <property type="component" value="Unassembled WGS sequence"/>
</dbReference>
<evidence type="ECO:0000313" key="2">
    <source>
        <dbReference type="Proteomes" id="UP000233332"/>
    </source>
</evidence>
<evidence type="ECO:0000313" key="1">
    <source>
        <dbReference type="EMBL" id="PKR56857.1"/>
    </source>
</evidence>